<dbReference type="EMBL" id="BPLR01000966">
    <property type="protein sequence ID" value="GIY98781.1"/>
    <property type="molecule type" value="Genomic_DNA"/>
</dbReference>
<sequence>MHKILNGIKDTRWKKKIKGNWKEGGRSGVAWWGWNKLGAPRDTRKGLYPIGGLEKKRKEKSTDAALFNNPNYRITSELTATAQEAKRDCDSSHVTWKSDLDIMSLKGNSSRGLISLSEVHLILPPGSTLRTPTTHRRCAPTSFGKSKPIICDASPLKDQGTLPLKEVSKSH</sequence>
<keyword evidence="2" id="KW-1185">Reference proteome</keyword>
<reference evidence="1 2" key="1">
    <citation type="submission" date="2021-06" db="EMBL/GenBank/DDBJ databases">
        <title>Caerostris extrusa draft genome.</title>
        <authorList>
            <person name="Kono N."/>
            <person name="Arakawa K."/>
        </authorList>
    </citation>
    <scope>NUCLEOTIDE SEQUENCE [LARGE SCALE GENOMIC DNA]</scope>
</reference>
<gene>
    <name evidence="1" type="ORF">CEXT_123161</name>
</gene>
<proteinExistence type="predicted"/>
<dbReference type="AlphaFoldDB" id="A0AAV4XUE1"/>
<evidence type="ECO:0000313" key="1">
    <source>
        <dbReference type="EMBL" id="GIY98781.1"/>
    </source>
</evidence>
<accession>A0AAV4XUE1</accession>
<evidence type="ECO:0000313" key="2">
    <source>
        <dbReference type="Proteomes" id="UP001054945"/>
    </source>
</evidence>
<comment type="caution">
    <text evidence="1">The sequence shown here is derived from an EMBL/GenBank/DDBJ whole genome shotgun (WGS) entry which is preliminary data.</text>
</comment>
<protein>
    <submittedName>
        <fullName evidence="1">Uncharacterized protein</fullName>
    </submittedName>
</protein>
<dbReference type="Proteomes" id="UP001054945">
    <property type="component" value="Unassembled WGS sequence"/>
</dbReference>
<organism evidence="1 2">
    <name type="scientific">Caerostris extrusa</name>
    <name type="common">Bark spider</name>
    <name type="synonym">Caerostris bankana</name>
    <dbReference type="NCBI Taxonomy" id="172846"/>
    <lineage>
        <taxon>Eukaryota</taxon>
        <taxon>Metazoa</taxon>
        <taxon>Ecdysozoa</taxon>
        <taxon>Arthropoda</taxon>
        <taxon>Chelicerata</taxon>
        <taxon>Arachnida</taxon>
        <taxon>Araneae</taxon>
        <taxon>Araneomorphae</taxon>
        <taxon>Entelegynae</taxon>
        <taxon>Araneoidea</taxon>
        <taxon>Araneidae</taxon>
        <taxon>Caerostris</taxon>
    </lineage>
</organism>
<name>A0AAV4XUE1_CAEEX</name>